<evidence type="ECO:0000313" key="3">
    <source>
        <dbReference type="EMBL" id="KAK4729493.1"/>
    </source>
</evidence>
<name>A0AAV9LVP3_9SOLN</name>
<accession>A0AAV9LVP3</accession>
<feature type="region of interest" description="Disordered" evidence="1">
    <location>
        <begin position="278"/>
        <end position="347"/>
    </location>
</feature>
<dbReference type="PANTHER" id="PTHR31286">
    <property type="entry name" value="GLYCINE-RICH CELL WALL STRUCTURAL PROTEIN 1.8-LIKE"/>
    <property type="match status" value="1"/>
</dbReference>
<dbReference type="PANTHER" id="PTHR31286:SF165">
    <property type="entry name" value="DUF4283 DOMAIN-CONTAINING PROTEIN"/>
    <property type="match status" value="1"/>
</dbReference>
<evidence type="ECO:0000313" key="4">
    <source>
        <dbReference type="Proteomes" id="UP001311915"/>
    </source>
</evidence>
<proteinExistence type="predicted"/>
<organism evidence="3 4">
    <name type="scientific">Solanum pinnatisectum</name>
    <name type="common">tansyleaf nightshade</name>
    <dbReference type="NCBI Taxonomy" id="50273"/>
    <lineage>
        <taxon>Eukaryota</taxon>
        <taxon>Viridiplantae</taxon>
        <taxon>Streptophyta</taxon>
        <taxon>Embryophyta</taxon>
        <taxon>Tracheophyta</taxon>
        <taxon>Spermatophyta</taxon>
        <taxon>Magnoliopsida</taxon>
        <taxon>eudicotyledons</taxon>
        <taxon>Gunneridae</taxon>
        <taxon>Pentapetalae</taxon>
        <taxon>asterids</taxon>
        <taxon>lamiids</taxon>
        <taxon>Solanales</taxon>
        <taxon>Solanaceae</taxon>
        <taxon>Solanoideae</taxon>
        <taxon>Solaneae</taxon>
        <taxon>Solanum</taxon>
    </lineage>
</organism>
<dbReference type="Pfam" id="PF14111">
    <property type="entry name" value="DUF4283"/>
    <property type="match status" value="1"/>
</dbReference>
<feature type="compositionally biased region" description="Polar residues" evidence="1">
    <location>
        <begin position="291"/>
        <end position="306"/>
    </location>
</feature>
<sequence length="389" mass="44217">MQSNGIVPCKGDLVREHQKLAEASWKEITLSNSDRSPMDSRSSKQSLADEVEEEDELLGKPKSIWDNFDIAKLSNARYKLDYVTPTKKGDLRYCIRETLWCVMCWDHPHFQVIQGYIQRLCGKHGIYKVEMLRNGVIVVRFETFIGKQEVLQGGIYDFDNKPFIVKEWTQEQEFTKEELETVPIWIKFPGLDFKYWSRAGLSKIGSLIGKPMMVDHNTEARNGLNFARILVEVELGAQLPDVVKFTNEKDWKPTLCKFCKKYGDDEEVCRVKKKGPKLNQQKDEGKEEAQNKQWQNRAGQKGTEIQQPAKGQLVDKEATSTRGEWQTPAKVGKSTPNTPPGQSSCIDSTNSFQILQKKNEMQVSARTVGGQTIFKSGNGLSPKLECKGS</sequence>
<feature type="domain" description="DUF4283" evidence="2">
    <location>
        <begin position="107"/>
        <end position="174"/>
    </location>
</feature>
<dbReference type="EMBL" id="JAWPEI010000004">
    <property type="protein sequence ID" value="KAK4729493.1"/>
    <property type="molecule type" value="Genomic_DNA"/>
</dbReference>
<dbReference type="InterPro" id="IPR040256">
    <property type="entry name" value="At4g02000-like"/>
</dbReference>
<keyword evidence="4" id="KW-1185">Reference proteome</keyword>
<dbReference type="Proteomes" id="UP001311915">
    <property type="component" value="Unassembled WGS sequence"/>
</dbReference>
<reference evidence="3 4" key="1">
    <citation type="submission" date="2023-10" db="EMBL/GenBank/DDBJ databases">
        <title>Genome-Wide Identification Analysis in wild type Solanum Pinnatisectum Reveals Some Genes Defensing Phytophthora Infestans.</title>
        <authorList>
            <person name="Sun C."/>
        </authorList>
    </citation>
    <scope>NUCLEOTIDE SEQUENCE [LARGE SCALE GENOMIC DNA]</scope>
    <source>
        <strain evidence="3">LQN</strain>
        <tissue evidence="3">Leaf</tissue>
    </source>
</reference>
<protein>
    <recommendedName>
        <fullName evidence="2">DUF4283 domain-containing protein</fullName>
    </recommendedName>
</protein>
<feature type="compositionally biased region" description="Polar residues" evidence="1">
    <location>
        <begin position="334"/>
        <end position="347"/>
    </location>
</feature>
<evidence type="ECO:0000256" key="1">
    <source>
        <dbReference type="SAM" id="MobiDB-lite"/>
    </source>
</evidence>
<comment type="caution">
    <text evidence="3">The sequence shown here is derived from an EMBL/GenBank/DDBJ whole genome shotgun (WGS) entry which is preliminary data.</text>
</comment>
<feature type="compositionally biased region" description="Basic and acidic residues" evidence="1">
    <location>
        <begin position="280"/>
        <end position="290"/>
    </location>
</feature>
<evidence type="ECO:0000259" key="2">
    <source>
        <dbReference type="Pfam" id="PF14111"/>
    </source>
</evidence>
<gene>
    <name evidence="3" type="ORF">R3W88_022481</name>
</gene>
<dbReference type="AlphaFoldDB" id="A0AAV9LVP3"/>
<feature type="region of interest" description="Disordered" evidence="1">
    <location>
        <begin position="31"/>
        <end position="54"/>
    </location>
</feature>
<dbReference type="InterPro" id="IPR025558">
    <property type="entry name" value="DUF4283"/>
</dbReference>